<dbReference type="GO" id="GO:0032452">
    <property type="term" value="F:histone demethylase activity"/>
    <property type="evidence" value="ECO:0007669"/>
    <property type="project" value="TreeGrafter"/>
</dbReference>
<accession>A0A2P2MIT6</accession>
<dbReference type="GO" id="GO:0000785">
    <property type="term" value="C:chromatin"/>
    <property type="evidence" value="ECO:0007669"/>
    <property type="project" value="TreeGrafter"/>
</dbReference>
<dbReference type="InterPro" id="IPR004198">
    <property type="entry name" value="Znf_C5HC2"/>
</dbReference>
<dbReference type="EMBL" id="GGEC01049660">
    <property type="protein sequence ID" value="MBX30144.1"/>
    <property type="molecule type" value="Transcribed_RNA"/>
</dbReference>
<sequence>MPPRKSPEYVGTEEDRTCIICKQYLYLSAVSCCCRPLTFVCLEHWEHICECKSSRLRLLYRYSLAELYELLHTMDKHSSDESLQNKNLRSQISISHQLSGLTKKVKGGHISLAQLTEQWLSRSFEVFHSPYCCDAYATQLKEAEQFLWAGIEVDPVRNVVKDLIVAQKWAEGMRDCLFRIQNWSSCRDLERVHMESINELLNVQPVPCNEPGHIKLKVIVIWCLASTFILSSSLIEFF</sequence>
<dbReference type="PANTHER" id="PTHR10694">
    <property type="entry name" value="LYSINE-SPECIFIC DEMETHYLASE"/>
    <property type="match status" value="1"/>
</dbReference>
<evidence type="ECO:0000259" key="1">
    <source>
        <dbReference type="Pfam" id="PF02928"/>
    </source>
</evidence>
<dbReference type="GO" id="GO:0005634">
    <property type="term" value="C:nucleus"/>
    <property type="evidence" value="ECO:0007669"/>
    <property type="project" value="TreeGrafter"/>
</dbReference>
<dbReference type="AlphaFoldDB" id="A0A2P2MIT6"/>
<protein>
    <submittedName>
        <fullName evidence="2">Transcription factor</fullName>
    </submittedName>
</protein>
<proteinExistence type="predicted"/>
<reference evidence="2" key="1">
    <citation type="submission" date="2018-02" db="EMBL/GenBank/DDBJ databases">
        <title>Rhizophora mucronata_Transcriptome.</title>
        <authorList>
            <person name="Meera S.P."/>
            <person name="Sreeshan A."/>
            <person name="Augustine A."/>
        </authorList>
    </citation>
    <scope>NUCLEOTIDE SEQUENCE</scope>
    <source>
        <tissue evidence="2">Leaf</tissue>
    </source>
</reference>
<name>A0A2P2MIT6_RHIMU</name>
<dbReference type="Pfam" id="PF02928">
    <property type="entry name" value="zf-C5HC2"/>
    <property type="match status" value="1"/>
</dbReference>
<organism evidence="2">
    <name type="scientific">Rhizophora mucronata</name>
    <name type="common">Asiatic mangrove</name>
    <dbReference type="NCBI Taxonomy" id="61149"/>
    <lineage>
        <taxon>Eukaryota</taxon>
        <taxon>Viridiplantae</taxon>
        <taxon>Streptophyta</taxon>
        <taxon>Embryophyta</taxon>
        <taxon>Tracheophyta</taxon>
        <taxon>Spermatophyta</taxon>
        <taxon>Magnoliopsida</taxon>
        <taxon>eudicotyledons</taxon>
        <taxon>Gunneridae</taxon>
        <taxon>Pentapetalae</taxon>
        <taxon>rosids</taxon>
        <taxon>fabids</taxon>
        <taxon>Malpighiales</taxon>
        <taxon>Rhizophoraceae</taxon>
        <taxon>Rhizophora</taxon>
    </lineage>
</organism>
<feature type="domain" description="Zinc finger C5HC2-type" evidence="1">
    <location>
        <begin position="18"/>
        <end position="70"/>
    </location>
</feature>
<dbReference type="GO" id="GO:0010468">
    <property type="term" value="P:regulation of gene expression"/>
    <property type="evidence" value="ECO:0007669"/>
    <property type="project" value="TreeGrafter"/>
</dbReference>
<evidence type="ECO:0000313" key="2">
    <source>
        <dbReference type="EMBL" id="MBX30144.1"/>
    </source>
</evidence>
<dbReference type="PANTHER" id="PTHR10694:SF133">
    <property type="entry name" value="LYSINE-SPECIFIC DEMETHYLASE JMJ17"/>
    <property type="match status" value="1"/>
</dbReference>